<sequence length="434" mass="49418">MAPFNLERVKYSDYVLAPTMNTMRIPGLVVSQEELDVWDAVGIPVTPRVHRNFDEVVCYARREPSENQIQNELQGKLLQGPAWTLTPVQDGTDYPSVDGEISEKTRKRGELRHKGHFMKRPMTLAEVIEELKHPELRENALRCLSGRLIELGYALRMFRSGWKEQKREADEDFYREAGYFLYPSSGTMAVLLQEMISVYDKFNGKDLKVRALKQLANVITLLQTIAAANEETREASDTGTALTEYSCPTTAGIPSYMRPFIMAAYTEEVYENIRSLSLSVTNILCQLAMAVMESIFYSSDGVSAICDVDECSLPRFFKFSGDLVRTLSQAHGHSPRLLFAIVRVYLLLCRNIRALEILSDVLPRELQDSTFDDLKKEYPRFNYLIHQLLLLTGKQYIYLIPRTPQFPKQSDGGPSETRTPPGQWNSLSRGSFQP</sequence>
<organism evidence="2 3">
    <name type="scientific">Riccia sorocarpa</name>
    <dbReference type="NCBI Taxonomy" id="122646"/>
    <lineage>
        <taxon>Eukaryota</taxon>
        <taxon>Viridiplantae</taxon>
        <taxon>Streptophyta</taxon>
        <taxon>Embryophyta</taxon>
        <taxon>Marchantiophyta</taxon>
        <taxon>Marchantiopsida</taxon>
        <taxon>Marchantiidae</taxon>
        <taxon>Marchantiales</taxon>
        <taxon>Ricciaceae</taxon>
        <taxon>Riccia</taxon>
    </lineage>
</organism>
<reference evidence="2 3" key="1">
    <citation type="submission" date="2024-09" db="EMBL/GenBank/DDBJ databases">
        <title>Chromosome-scale assembly of Riccia sorocarpa.</title>
        <authorList>
            <person name="Paukszto L."/>
        </authorList>
    </citation>
    <scope>NUCLEOTIDE SEQUENCE [LARGE SCALE GENOMIC DNA]</scope>
    <source>
        <strain evidence="2">LP-2024</strain>
        <tissue evidence="2">Aerial parts of the thallus</tissue>
    </source>
</reference>
<dbReference type="Pfam" id="PF04078">
    <property type="entry name" value="Rcd1"/>
    <property type="match status" value="2"/>
</dbReference>
<dbReference type="PANTHER" id="PTHR12262">
    <property type="entry name" value="CCR4-NOT TRANSCRIPTION COMPLEX SUBUNIT 9"/>
    <property type="match status" value="1"/>
</dbReference>
<accession>A0ABD3GV07</accession>
<feature type="region of interest" description="Disordered" evidence="1">
    <location>
        <begin position="405"/>
        <end position="434"/>
    </location>
</feature>
<dbReference type="InterPro" id="IPR011989">
    <property type="entry name" value="ARM-like"/>
</dbReference>
<comment type="caution">
    <text evidence="2">The sequence shown here is derived from an EMBL/GenBank/DDBJ whole genome shotgun (WGS) entry which is preliminary data.</text>
</comment>
<evidence type="ECO:0000313" key="3">
    <source>
        <dbReference type="Proteomes" id="UP001633002"/>
    </source>
</evidence>
<dbReference type="Gene3D" id="1.25.10.10">
    <property type="entry name" value="Leucine-rich Repeat Variant"/>
    <property type="match status" value="2"/>
</dbReference>
<protein>
    <submittedName>
        <fullName evidence="2">Uncharacterized protein</fullName>
    </submittedName>
</protein>
<dbReference type="AlphaFoldDB" id="A0ABD3GV07"/>
<dbReference type="EMBL" id="JBJQOH010000006">
    <property type="protein sequence ID" value="KAL3683085.1"/>
    <property type="molecule type" value="Genomic_DNA"/>
</dbReference>
<keyword evidence="3" id="KW-1185">Reference proteome</keyword>
<dbReference type="Proteomes" id="UP001633002">
    <property type="component" value="Unassembled WGS sequence"/>
</dbReference>
<name>A0ABD3GV07_9MARC</name>
<feature type="compositionally biased region" description="Polar residues" evidence="1">
    <location>
        <begin position="416"/>
        <end position="434"/>
    </location>
</feature>
<gene>
    <name evidence="2" type="ORF">R1sor_001107</name>
</gene>
<proteinExistence type="predicted"/>
<evidence type="ECO:0000313" key="2">
    <source>
        <dbReference type="EMBL" id="KAL3683085.1"/>
    </source>
</evidence>
<dbReference type="InterPro" id="IPR007216">
    <property type="entry name" value="CNOT9"/>
</dbReference>
<evidence type="ECO:0000256" key="1">
    <source>
        <dbReference type="SAM" id="MobiDB-lite"/>
    </source>
</evidence>